<dbReference type="PANTHER" id="PTHR30115">
    <property type="entry name" value="NITROGEN REGULATORY PROTEIN P-II"/>
    <property type="match status" value="1"/>
</dbReference>
<reference evidence="2 3" key="1">
    <citation type="submission" date="2014-03" db="EMBL/GenBank/DDBJ databases">
        <authorList>
            <person name="Urmite Genomes U."/>
        </authorList>
    </citation>
    <scope>NUCLEOTIDE SEQUENCE [LARGE SCALE GENOMIC DNA]</scope>
    <source>
        <strain evidence="2 3">Vm-5</strain>
    </source>
</reference>
<dbReference type="eggNOG" id="COG0347">
    <property type="taxonomic scope" value="Bacteria"/>
</dbReference>
<dbReference type="OrthoDB" id="9802729at2"/>
<protein>
    <submittedName>
        <fullName evidence="2">Nitrogen regulatory protein P-II</fullName>
    </submittedName>
</protein>
<dbReference type="GO" id="GO:0005829">
    <property type="term" value="C:cytosol"/>
    <property type="evidence" value="ECO:0007669"/>
    <property type="project" value="TreeGrafter"/>
</dbReference>
<dbReference type="InterPro" id="IPR011322">
    <property type="entry name" value="N-reg_PII-like_a/b"/>
</dbReference>
<evidence type="ECO:0000313" key="2">
    <source>
        <dbReference type="EMBL" id="CDQ40642.1"/>
    </source>
</evidence>
<dbReference type="PROSITE" id="PS51343">
    <property type="entry name" value="PII_GLNB_DOM"/>
    <property type="match status" value="1"/>
</dbReference>
<dbReference type="InterPro" id="IPR017918">
    <property type="entry name" value="N-reg_PII_CS"/>
</dbReference>
<dbReference type="AlphaFoldDB" id="A0A024QEH2"/>
<proteinExistence type="inferred from homology"/>
<comment type="caution">
    <text evidence="2">The sequence shown here is derived from an EMBL/GenBank/DDBJ whole genome shotgun (WGS) entry which is preliminary data.</text>
</comment>
<dbReference type="PRINTS" id="PR00340">
    <property type="entry name" value="PIIGLNB"/>
</dbReference>
<accession>A0A024QEH2</accession>
<dbReference type="PROSITE" id="PS00638">
    <property type="entry name" value="PII_GLNB_CTER"/>
    <property type="match status" value="1"/>
</dbReference>
<dbReference type="SMART" id="SM00938">
    <property type="entry name" value="P-II"/>
    <property type="match status" value="1"/>
</dbReference>
<keyword evidence="3" id="KW-1185">Reference proteome</keyword>
<reference evidence="3" key="2">
    <citation type="submission" date="2014-05" db="EMBL/GenBank/DDBJ databases">
        <title>Draft genome sequence of Virgibacillus massiliensis Vm-5.</title>
        <authorList>
            <person name="Khelaifia S."/>
            <person name="Croce O."/>
            <person name="Lagier J.C."/>
            <person name="Raoult D."/>
        </authorList>
    </citation>
    <scope>NUCLEOTIDE SEQUENCE [LARGE SCALE GENOMIC DNA]</scope>
    <source>
        <strain evidence="3">Vm-5</strain>
    </source>
</reference>
<evidence type="ECO:0000256" key="1">
    <source>
        <dbReference type="RuleBase" id="RU003936"/>
    </source>
</evidence>
<evidence type="ECO:0000313" key="3">
    <source>
        <dbReference type="Proteomes" id="UP000028875"/>
    </source>
</evidence>
<sequence length="113" mass="12332">MKKIEAIIRPEKFQALRKALSAAGIGGLTVTEAAGTGKQKGQKGIFRGTTFQLQLLPKIKVETIVEEQRLDEILDIIIKNCSTGNIGDGKIFVSPIEETIRIRTGERGKEAVL</sequence>
<dbReference type="PANTHER" id="PTHR30115:SF11">
    <property type="entry name" value="NITROGEN REGULATORY PROTEIN P-II HOMOLOG"/>
    <property type="match status" value="1"/>
</dbReference>
<organism evidence="2 3">
    <name type="scientific">Virgibacillus massiliensis</name>
    <dbReference type="NCBI Taxonomy" id="1462526"/>
    <lineage>
        <taxon>Bacteria</taxon>
        <taxon>Bacillati</taxon>
        <taxon>Bacillota</taxon>
        <taxon>Bacilli</taxon>
        <taxon>Bacillales</taxon>
        <taxon>Bacillaceae</taxon>
        <taxon>Virgibacillus</taxon>
    </lineage>
</organism>
<dbReference type="STRING" id="1462526.BN990_02968"/>
<dbReference type="GO" id="GO:0030234">
    <property type="term" value="F:enzyme regulator activity"/>
    <property type="evidence" value="ECO:0007669"/>
    <property type="project" value="InterPro"/>
</dbReference>
<dbReference type="RefSeq" id="WP_038245624.1">
    <property type="nucleotide sequence ID" value="NZ_BNER01000006.1"/>
</dbReference>
<dbReference type="Proteomes" id="UP000028875">
    <property type="component" value="Unassembled WGS sequence"/>
</dbReference>
<dbReference type="GO" id="GO:0006808">
    <property type="term" value="P:regulation of nitrogen utilization"/>
    <property type="evidence" value="ECO:0007669"/>
    <property type="project" value="InterPro"/>
</dbReference>
<dbReference type="InterPro" id="IPR015867">
    <property type="entry name" value="N-reg_PII/ATP_PRibTrfase_C"/>
</dbReference>
<dbReference type="Gene3D" id="3.30.70.120">
    <property type="match status" value="1"/>
</dbReference>
<gene>
    <name evidence="2" type="primary">glnB</name>
    <name evidence="2" type="ORF">BN990_02968</name>
</gene>
<name>A0A024QEH2_9BACI</name>
<dbReference type="InterPro" id="IPR002187">
    <property type="entry name" value="N-reg_PII"/>
</dbReference>
<dbReference type="SUPFAM" id="SSF54913">
    <property type="entry name" value="GlnB-like"/>
    <property type="match status" value="1"/>
</dbReference>
<dbReference type="Pfam" id="PF00543">
    <property type="entry name" value="P-II"/>
    <property type="match status" value="1"/>
</dbReference>
<dbReference type="GO" id="GO:0005524">
    <property type="term" value="F:ATP binding"/>
    <property type="evidence" value="ECO:0007669"/>
    <property type="project" value="TreeGrafter"/>
</dbReference>
<dbReference type="EMBL" id="CCDP010000002">
    <property type="protein sequence ID" value="CDQ40642.1"/>
    <property type="molecule type" value="Genomic_DNA"/>
</dbReference>
<comment type="similarity">
    <text evidence="1">Belongs to the P(II) protein family.</text>
</comment>